<dbReference type="RefSeq" id="WP_243323793.1">
    <property type="nucleotide sequence ID" value="NZ_JAKZMM010000010.1"/>
</dbReference>
<evidence type="ECO:0000256" key="2">
    <source>
        <dbReference type="ARBA" id="ARBA00023015"/>
    </source>
</evidence>
<dbReference type="InterPro" id="IPR013249">
    <property type="entry name" value="RNA_pol_sigma70_r4_t2"/>
</dbReference>
<dbReference type="InterPro" id="IPR007627">
    <property type="entry name" value="RNA_pol_sigma70_r2"/>
</dbReference>
<keyword evidence="8" id="KW-1185">Reference proteome</keyword>
<sequence length="174" mass="20261">MIWKKKTDDKTTAFEGLFRQQYPPLVRHATQLLGDPEEARDVVGEAMEQAWQRWDTLAEAQRASWLFTTVRHLALNRLKHRQVVTDHAEAIREATVFDLQARYWEHERLLRQAEAVVEALGEPTRTIVRLCYFEQNTYRVAAERLGISPDTVKKHISKALRALREALGKKGDER</sequence>
<feature type="domain" description="RNA polymerase sigma-70 region 2" evidence="5">
    <location>
        <begin position="17"/>
        <end position="82"/>
    </location>
</feature>
<evidence type="ECO:0000259" key="5">
    <source>
        <dbReference type="Pfam" id="PF04542"/>
    </source>
</evidence>
<keyword evidence="2" id="KW-0805">Transcription regulation</keyword>
<organism evidence="7 8">
    <name type="scientific">Parabacteroides faecalis</name>
    <dbReference type="NCBI Taxonomy" id="2924040"/>
    <lineage>
        <taxon>Bacteria</taxon>
        <taxon>Pseudomonadati</taxon>
        <taxon>Bacteroidota</taxon>
        <taxon>Bacteroidia</taxon>
        <taxon>Bacteroidales</taxon>
        <taxon>Tannerellaceae</taxon>
        <taxon>Parabacteroides</taxon>
    </lineage>
</organism>
<dbReference type="Pfam" id="PF04542">
    <property type="entry name" value="Sigma70_r2"/>
    <property type="match status" value="1"/>
</dbReference>
<dbReference type="NCBIfam" id="TIGR02937">
    <property type="entry name" value="sigma70-ECF"/>
    <property type="match status" value="1"/>
</dbReference>
<comment type="similarity">
    <text evidence="1">Belongs to the sigma-70 factor family. ECF subfamily.</text>
</comment>
<evidence type="ECO:0000256" key="3">
    <source>
        <dbReference type="ARBA" id="ARBA00023082"/>
    </source>
</evidence>
<dbReference type="PANTHER" id="PTHR43133:SF46">
    <property type="entry name" value="RNA POLYMERASE SIGMA-70 FACTOR ECF SUBFAMILY"/>
    <property type="match status" value="1"/>
</dbReference>
<proteinExistence type="inferred from homology"/>
<evidence type="ECO:0000313" key="7">
    <source>
        <dbReference type="EMBL" id="MCJ2380087.1"/>
    </source>
</evidence>
<dbReference type="InterPro" id="IPR039425">
    <property type="entry name" value="RNA_pol_sigma-70-like"/>
</dbReference>
<keyword evidence="4" id="KW-0804">Transcription</keyword>
<feature type="domain" description="RNA polymerase sigma factor 70 region 4 type 2" evidence="6">
    <location>
        <begin position="112"/>
        <end position="163"/>
    </location>
</feature>
<evidence type="ECO:0000256" key="1">
    <source>
        <dbReference type="ARBA" id="ARBA00010641"/>
    </source>
</evidence>
<dbReference type="InterPro" id="IPR013324">
    <property type="entry name" value="RNA_pol_sigma_r3/r4-like"/>
</dbReference>
<dbReference type="InterPro" id="IPR013325">
    <property type="entry name" value="RNA_pol_sigma_r2"/>
</dbReference>
<accession>A0ABT0BZC9</accession>
<dbReference type="Gene3D" id="1.10.1740.10">
    <property type="match status" value="1"/>
</dbReference>
<gene>
    <name evidence="7" type="ORF">MUN53_05575</name>
</gene>
<dbReference type="Gene3D" id="1.10.10.10">
    <property type="entry name" value="Winged helix-like DNA-binding domain superfamily/Winged helix DNA-binding domain"/>
    <property type="match status" value="1"/>
</dbReference>
<evidence type="ECO:0000313" key="8">
    <source>
        <dbReference type="Proteomes" id="UP001165444"/>
    </source>
</evidence>
<keyword evidence="3" id="KW-0731">Sigma factor</keyword>
<reference evidence="7 8" key="1">
    <citation type="submission" date="2022-03" db="EMBL/GenBank/DDBJ databases">
        <title>Parabacteroides sp. nov. isolated from swine feces.</title>
        <authorList>
            <person name="Bak J.E."/>
        </authorList>
    </citation>
    <scope>NUCLEOTIDE SEQUENCE [LARGE SCALE GENOMIC DNA]</scope>
    <source>
        <strain evidence="7 8">AGMB00274</strain>
    </source>
</reference>
<comment type="caution">
    <text evidence="7">The sequence shown here is derived from an EMBL/GenBank/DDBJ whole genome shotgun (WGS) entry which is preliminary data.</text>
</comment>
<dbReference type="SUPFAM" id="SSF88659">
    <property type="entry name" value="Sigma3 and sigma4 domains of RNA polymerase sigma factors"/>
    <property type="match status" value="1"/>
</dbReference>
<evidence type="ECO:0000259" key="6">
    <source>
        <dbReference type="Pfam" id="PF08281"/>
    </source>
</evidence>
<dbReference type="Proteomes" id="UP001165444">
    <property type="component" value="Unassembled WGS sequence"/>
</dbReference>
<dbReference type="Pfam" id="PF08281">
    <property type="entry name" value="Sigma70_r4_2"/>
    <property type="match status" value="1"/>
</dbReference>
<name>A0ABT0BZC9_9BACT</name>
<dbReference type="SUPFAM" id="SSF88946">
    <property type="entry name" value="Sigma2 domain of RNA polymerase sigma factors"/>
    <property type="match status" value="1"/>
</dbReference>
<dbReference type="EMBL" id="JAKZMM010000010">
    <property type="protein sequence ID" value="MCJ2380087.1"/>
    <property type="molecule type" value="Genomic_DNA"/>
</dbReference>
<dbReference type="PANTHER" id="PTHR43133">
    <property type="entry name" value="RNA POLYMERASE ECF-TYPE SIGMA FACTO"/>
    <property type="match status" value="1"/>
</dbReference>
<dbReference type="InterPro" id="IPR036388">
    <property type="entry name" value="WH-like_DNA-bd_sf"/>
</dbReference>
<protein>
    <submittedName>
        <fullName evidence="7">Sigma-70 family RNA polymerase sigma factor</fullName>
    </submittedName>
</protein>
<dbReference type="InterPro" id="IPR014284">
    <property type="entry name" value="RNA_pol_sigma-70_dom"/>
</dbReference>
<evidence type="ECO:0000256" key="4">
    <source>
        <dbReference type="ARBA" id="ARBA00023163"/>
    </source>
</evidence>